<reference evidence="1 2" key="1">
    <citation type="submission" date="2016-01" db="EMBL/GenBank/DDBJ databases">
        <title>Genome sequence of Clostridium neopropionicum X4, DSM-3847.</title>
        <authorList>
            <person name="Poehlein A."/>
            <person name="Beck M.H."/>
            <person name="Bengelsdorf F.R."/>
            <person name="Daniel R."/>
            <person name="Duerre P."/>
        </authorList>
    </citation>
    <scope>NUCLEOTIDE SEQUENCE [LARGE SCALE GENOMIC DNA]</scope>
    <source>
        <strain evidence="1 2">DSM-3847</strain>
    </source>
</reference>
<accession>A0A136WC87</accession>
<evidence type="ECO:0008006" key="3">
    <source>
        <dbReference type="Google" id="ProtNLM"/>
    </source>
</evidence>
<dbReference type="OrthoDB" id="1050063at2"/>
<name>A0A136WC87_9FIRM</name>
<dbReference type="Proteomes" id="UP000070539">
    <property type="component" value="Unassembled WGS sequence"/>
</dbReference>
<dbReference type="EMBL" id="LRVM01000010">
    <property type="protein sequence ID" value="KXL52131.1"/>
    <property type="molecule type" value="Genomic_DNA"/>
</dbReference>
<dbReference type="Pfam" id="PF12663">
    <property type="entry name" value="DUF3788"/>
    <property type="match status" value="1"/>
</dbReference>
<dbReference type="InterPro" id="IPR024265">
    <property type="entry name" value="DUF3788"/>
</dbReference>
<keyword evidence="2" id="KW-1185">Reference proteome</keyword>
<dbReference type="AlphaFoldDB" id="A0A136WC87"/>
<gene>
    <name evidence="1" type="ORF">CLNEO_24800</name>
</gene>
<comment type="caution">
    <text evidence="1">The sequence shown here is derived from an EMBL/GenBank/DDBJ whole genome shotgun (WGS) entry which is preliminary data.</text>
</comment>
<dbReference type="STRING" id="36847.CLNEO_24800"/>
<protein>
    <recommendedName>
        <fullName evidence="3">DUF3788 domain-containing protein</fullName>
    </recommendedName>
</protein>
<evidence type="ECO:0000313" key="1">
    <source>
        <dbReference type="EMBL" id="KXL52131.1"/>
    </source>
</evidence>
<evidence type="ECO:0000313" key="2">
    <source>
        <dbReference type="Proteomes" id="UP000070539"/>
    </source>
</evidence>
<sequence>MDRPLLNDAHIYPTDAVLTSILGNCIEVYQTFTGNLPEYGAKLEWRFYNDGNAWLSKGISKRKTVFWISIWQGFFKVSFHFTQKTRLGVMDLPIANEIKTKMRNEQVKGKLVSLIIDVSESTQLKDVFTLISYKQSCK</sequence>
<organism evidence="1 2">
    <name type="scientific">Anaerotignum neopropionicum</name>
    <dbReference type="NCBI Taxonomy" id="36847"/>
    <lineage>
        <taxon>Bacteria</taxon>
        <taxon>Bacillati</taxon>
        <taxon>Bacillota</taxon>
        <taxon>Clostridia</taxon>
        <taxon>Lachnospirales</taxon>
        <taxon>Anaerotignaceae</taxon>
        <taxon>Anaerotignum</taxon>
    </lineage>
</organism>
<proteinExistence type="predicted"/>
<dbReference type="RefSeq" id="WP_066089674.1">
    <property type="nucleotide sequence ID" value="NZ_LRVM01000010.1"/>
</dbReference>